<dbReference type="KEGG" id="ccal:113464914"/>
<dbReference type="GeneID" id="113464914"/>
<keyword evidence="5" id="KW-0325">Glycoprotein</keyword>
<keyword evidence="4" id="KW-1015">Disulfide bond</keyword>
<dbReference type="PANTHER" id="PTHR23301">
    <property type="entry name" value="CHITIN BINDING PERITROPHIN-A"/>
    <property type="match status" value="1"/>
</dbReference>
<dbReference type="SMART" id="SM00494">
    <property type="entry name" value="ChtBD2"/>
    <property type="match status" value="2"/>
</dbReference>
<evidence type="ECO:0000259" key="8">
    <source>
        <dbReference type="PROSITE" id="PS50940"/>
    </source>
</evidence>
<dbReference type="Proteomes" id="UP000694925">
    <property type="component" value="Unplaced"/>
</dbReference>
<feature type="region of interest" description="Disordered" evidence="6">
    <location>
        <begin position="266"/>
        <end position="286"/>
    </location>
</feature>
<sequence>MKILVVLSSFVISIVVSQPVKESGIDDTDIIEYGAHRYARDLKSDPPLCRVNQYFDKEKNKCMNVIGGGKVLHINSSTSCGVNALKPHCASPKYYYICTGNKMILAQCPDGRHFEDRLQKCVLVPRDRYIPIADPSNSNELPVCESPGSFPVPNDCALFYTCRKKFFGMNRNFYRCPKKMMYDVNNGMCSPSSTCDDSTLPLSCPPSIQILNEGRHLVRRSKPIGEEKRTTIICKIVYLNEEEGTTRSVENVDTTTDSLIIKLDNDTASTAERDHSTTPAGENTEESINEFEVTTSEDSFTDAIVPFEVTTNPSLILTSLKAASTEEYYENTPAFTSTNSVTNVPTNFDSILSESEVLVERNIFREEYITT</sequence>
<name>A0AAJ7WEK3_9HYME</name>
<evidence type="ECO:0000256" key="6">
    <source>
        <dbReference type="SAM" id="MobiDB-lite"/>
    </source>
</evidence>
<evidence type="ECO:0000256" key="7">
    <source>
        <dbReference type="SAM" id="SignalP"/>
    </source>
</evidence>
<accession>A0AAJ7WEK3</accession>
<feature type="non-terminal residue" evidence="10">
    <location>
        <position position="371"/>
    </location>
</feature>
<evidence type="ECO:0000256" key="1">
    <source>
        <dbReference type="ARBA" id="ARBA00022669"/>
    </source>
</evidence>
<dbReference type="RefSeq" id="XP_026673417.1">
    <property type="nucleotide sequence ID" value="XM_026817616.1"/>
</dbReference>
<dbReference type="AlphaFoldDB" id="A0AAJ7WEK3"/>
<dbReference type="PANTHER" id="PTHR23301:SF0">
    <property type="entry name" value="CHITIN-BINDING TYPE-2 DOMAIN-CONTAINING PROTEIN-RELATED"/>
    <property type="match status" value="1"/>
</dbReference>
<gene>
    <name evidence="10" type="primary">LOC113464914</name>
</gene>
<dbReference type="Pfam" id="PF01607">
    <property type="entry name" value="CBM_14"/>
    <property type="match status" value="1"/>
</dbReference>
<dbReference type="InterPro" id="IPR002557">
    <property type="entry name" value="Chitin-bd_dom"/>
</dbReference>
<protein>
    <submittedName>
        <fullName evidence="10">Uncharacterized protein LOC113464914</fullName>
    </submittedName>
</protein>
<keyword evidence="1" id="KW-0147">Chitin-binding</keyword>
<feature type="signal peptide" evidence="7">
    <location>
        <begin position="1"/>
        <end position="17"/>
    </location>
</feature>
<feature type="domain" description="Chitin-binding type-2" evidence="8">
    <location>
        <begin position="77"/>
        <end position="121"/>
    </location>
</feature>
<dbReference type="SUPFAM" id="SSF57625">
    <property type="entry name" value="Invertebrate chitin-binding proteins"/>
    <property type="match status" value="2"/>
</dbReference>
<evidence type="ECO:0000256" key="4">
    <source>
        <dbReference type="ARBA" id="ARBA00023157"/>
    </source>
</evidence>
<dbReference type="Gene3D" id="2.170.140.10">
    <property type="entry name" value="Chitin binding domain"/>
    <property type="match status" value="2"/>
</dbReference>
<dbReference type="GO" id="GO:0008061">
    <property type="term" value="F:chitin binding"/>
    <property type="evidence" value="ECO:0007669"/>
    <property type="project" value="UniProtKB-KW"/>
</dbReference>
<evidence type="ECO:0000313" key="10">
    <source>
        <dbReference type="RefSeq" id="XP_026673417.1"/>
    </source>
</evidence>
<keyword evidence="9" id="KW-1185">Reference proteome</keyword>
<evidence type="ECO:0000256" key="5">
    <source>
        <dbReference type="ARBA" id="ARBA00023180"/>
    </source>
</evidence>
<evidence type="ECO:0000256" key="2">
    <source>
        <dbReference type="ARBA" id="ARBA00022729"/>
    </source>
</evidence>
<dbReference type="InterPro" id="IPR051940">
    <property type="entry name" value="Chitin_bind-dev_reg"/>
</dbReference>
<organism evidence="9 10">
    <name type="scientific">Ceratina calcarata</name>
    <dbReference type="NCBI Taxonomy" id="156304"/>
    <lineage>
        <taxon>Eukaryota</taxon>
        <taxon>Metazoa</taxon>
        <taxon>Ecdysozoa</taxon>
        <taxon>Arthropoda</taxon>
        <taxon>Hexapoda</taxon>
        <taxon>Insecta</taxon>
        <taxon>Pterygota</taxon>
        <taxon>Neoptera</taxon>
        <taxon>Endopterygota</taxon>
        <taxon>Hymenoptera</taxon>
        <taxon>Apocrita</taxon>
        <taxon>Aculeata</taxon>
        <taxon>Apoidea</taxon>
        <taxon>Anthophila</taxon>
        <taxon>Apidae</taxon>
        <taxon>Ceratina</taxon>
        <taxon>Zadontomerus</taxon>
    </lineage>
</organism>
<dbReference type="InterPro" id="IPR036508">
    <property type="entry name" value="Chitin-bd_dom_sf"/>
</dbReference>
<dbReference type="GO" id="GO:0005576">
    <property type="term" value="C:extracellular region"/>
    <property type="evidence" value="ECO:0007669"/>
    <property type="project" value="InterPro"/>
</dbReference>
<keyword evidence="2 7" id="KW-0732">Signal</keyword>
<feature type="chain" id="PRO_5042553286" evidence="7">
    <location>
        <begin position="18"/>
        <end position="371"/>
    </location>
</feature>
<dbReference type="PROSITE" id="PS50940">
    <property type="entry name" value="CHIT_BIND_II"/>
    <property type="match status" value="2"/>
</dbReference>
<evidence type="ECO:0000256" key="3">
    <source>
        <dbReference type="ARBA" id="ARBA00022737"/>
    </source>
</evidence>
<proteinExistence type="predicted"/>
<feature type="domain" description="Chitin-binding type-2" evidence="8">
    <location>
        <begin position="141"/>
        <end position="197"/>
    </location>
</feature>
<reference evidence="10" key="1">
    <citation type="submission" date="2025-08" db="UniProtKB">
        <authorList>
            <consortium name="RefSeq"/>
        </authorList>
    </citation>
    <scope>IDENTIFICATION</scope>
    <source>
        <tissue evidence="10">Whole body</tissue>
    </source>
</reference>
<evidence type="ECO:0000313" key="9">
    <source>
        <dbReference type="Proteomes" id="UP000694925"/>
    </source>
</evidence>
<keyword evidence="3" id="KW-0677">Repeat</keyword>